<proteinExistence type="predicted"/>
<reference evidence="2" key="1">
    <citation type="journal article" date="2020" name="Genome Biol.">
        <title>Gamete binning: chromosome-level and haplotype-resolved genome assembly enabled by high-throughput single-cell sequencing of gamete genomes.</title>
        <authorList>
            <person name="Campoy J.A."/>
            <person name="Sun H."/>
            <person name="Goel M."/>
            <person name="Jiao W.-B."/>
            <person name="Folz-Donahue K."/>
            <person name="Wang N."/>
            <person name="Rubio M."/>
            <person name="Liu C."/>
            <person name="Kukat C."/>
            <person name="Ruiz D."/>
            <person name="Huettel B."/>
            <person name="Schneeberger K."/>
        </authorList>
    </citation>
    <scope>NUCLEOTIDE SEQUENCE [LARGE SCALE GENOMIC DNA]</scope>
    <source>
        <strain evidence="2">cv. Rojo Pasion</strain>
    </source>
</reference>
<dbReference type="AlphaFoldDB" id="A0A6J5X8K4"/>
<protein>
    <submittedName>
        <fullName evidence="1">Uncharacterized protein</fullName>
    </submittedName>
</protein>
<dbReference type="Proteomes" id="UP000507245">
    <property type="component" value="Unassembled WGS sequence"/>
</dbReference>
<accession>A0A6J5X8K4</accession>
<sequence>MSSEYKIDGFYSLKSDVYSFGGWMLEISWMLYTEGWSIEVLDTSIGDSGDPHEVRNSGDRLSMSVTVKGISILLKHFQQMNASASNLRQRFMKFQIA</sequence>
<evidence type="ECO:0000313" key="2">
    <source>
        <dbReference type="Proteomes" id="UP000507245"/>
    </source>
</evidence>
<evidence type="ECO:0000313" key="1">
    <source>
        <dbReference type="EMBL" id="CAB4307148.1"/>
    </source>
</evidence>
<dbReference type="EMBL" id="CAEKKB010000004">
    <property type="protein sequence ID" value="CAB4307148.1"/>
    <property type="molecule type" value="Genomic_DNA"/>
</dbReference>
<keyword evidence="2" id="KW-1185">Reference proteome</keyword>
<gene>
    <name evidence="1" type="ORF">ORAREDHAP_LOCUS25647</name>
</gene>
<organism evidence="1 2">
    <name type="scientific">Prunus armeniaca</name>
    <name type="common">Apricot</name>
    <name type="synonym">Armeniaca vulgaris</name>
    <dbReference type="NCBI Taxonomy" id="36596"/>
    <lineage>
        <taxon>Eukaryota</taxon>
        <taxon>Viridiplantae</taxon>
        <taxon>Streptophyta</taxon>
        <taxon>Embryophyta</taxon>
        <taxon>Tracheophyta</taxon>
        <taxon>Spermatophyta</taxon>
        <taxon>Magnoliopsida</taxon>
        <taxon>eudicotyledons</taxon>
        <taxon>Gunneridae</taxon>
        <taxon>Pentapetalae</taxon>
        <taxon>rosids</taxon>
        <taxon>fabids</taxon>
        <taxon>Rosales</taxon>
        <taxon>Rosaceae</taxon>
        <taxon>Amygdaloideae</taxon>
        <taxon>Amygdaleae</taxon>
        <taxon>Prunus</taxon>
    </lineage>
</organism>
<name>A0A6J5X8K4_PRUAR</name>